<keyword evidence="4" id="KW-1185">Reference proteome</keyword>
<dbReference type="NCBIfam" id="TIGR02532">
    <property type="entry name" value="IV_pilin_GFxxxE"/>
    <property type="match status" value="1"/>
</dbReference>
<evidence type="ECO:0000313" key="4">
    <source>
        <dbReference type="Proteomes" id="UP000321083"/>
    </source>
</evidence>
<reference evidence="3 4" key="1">
    <citation type="submission" date="2019-08" db="EMBL/GenBank/DDBJ databases">
        <title>100 year-old enigma solved: identification of Planctomyces bekefii, the type genus and species of the phylum Planctomycetes.</title>
        <authorList>
            <person name="Svetlana D.N."/>
            <person name="Overmann J."/>
        </authorList>
    </citation>
    <scope>NUCLEOTIDE SEQUENCE [LARGE SCALE GENOMIC DNA]</scope>
    <source>
        <strain evidence="3">Phe10_nw2017</strain>
    </source>
</reference>
<dbReference type="PANTHER" id="PTHR30093">
    <property type="entry name" value="GENERAL SECRETION PATHWAY PROTEIN G"/>
    <property type="match status" value="1"/>
</dbReference>
<evidence type="ECO:0000256" key="1">
    <source>
        <dbReference type="SAM" id="Phobius"/>
    </source>
</evidence>
<protein>
    <submittedName>
        <fullName evidence="3">Prepilin-type N-terminal cleavage/methylation domain-containing protein</fullName>
    </submittedName>
</protein>
<keyword evidence="1" id="KW-1133">Transmembrane helix</keyword>
<dbReference type="PROSITE" id="PS00409">
    <property type="entry name" value="PROKAR_NTER_METHYL"/>
    <property type="match status" value="1"/>
</dbReference>
<feature type="transmembrane region" description="Helical" evidence="1">
    <location>
        <begin position="12"/>
        <end position="33"/>
    </location>
</feature>
<dbReference type="InterPro" id="IPR011453">
    <property type="entry name" value="DUF1559"/>
</dbReference>
<gene>
    <name evidence="3" type="primary">pilE1</name>
    <name evidence="3" type="ORF">E3A20_07890</name>
</gene>
<dbReference type="InterPro" id="IPR027558">
    <property type="entry name" value="Pre_pil_HX9DG_C"/>
</dbReference>
<keyword evidence="1" id="KW-0472">Membrane</keyword>
<comment type="caution">
    <text evidence="3">The sequence shown here is derived from an EMBL/GenBank/DDBJ whole genome shotgun (WGS) entry which is preliminary data.</text>
</comment>
<evidence type="ECO:0000259" key="2">
    <source>
        <dbReference type="Pfam" id="PF07596"/>
    </source>
</evidence>
<dbReference type="Pfam" id="PF07596">
    <property type="entry name" value="SBP_bac_10"/>
    <property type="match status" value="1"/>
</dbReference>
<sequence length="314" mass="33544">MSAHLNKRHHRGFTLIELLVVIAITAVLVALLAPSVQQAREAARRTQCRNNLKQIGLALHNYHDTQSCFPPCGIFLATTPDQAWHSLFTVILPHLDQQTLYSQFRIDLQIGFNLPSPVSPLNIRAATFEVPVYLCPSAVGGRADYGAAGLLPVPAGLLVLGRTDYAAVNGIAPGFADLVGPGIPSGRTGLLQFNAARRIRDCSDGTSSTAVIWEDAARPQRWELGRRIPAQFSSGAAWADMQSTFFINGSDVDGSGGRCVINCSNDNAVYSFHTGGAQLLLADGSVQFVSDRISHCITAALVSCAGGEPFSSPF</sequence>
<keyword evidence="1" id="KW-0812">Transmembrane</keyword>
<name>A0A5C6M5U6_9PLAN</name>
<dbReference type="InterPro" id="IPR012902">
    <property type="entry name" value="N_methyl_site"/>
</dbReference>
<reference evidence="3 4" key="2">
    <citation type="submission" date="2019-08" db="EMBL/GenBank/DDBJ databases">
        <authorList>
            <person name="Henke P."/>
        </authorList>
    </citation>
    <scope>NUCLEOTIDE SEQUENCE [LARGE SCALE GENOMIC DNA]</scope>
    <source>
        <strain evidence="3">Phe10_nw2017</strain>
    </source>
</reference>
<dbReference type="Gene3D" id="3.30.700.10">
    <property type="entry name" value="Glycoprotein, Type 4 Pilin"/>
    <property type="match status" value="1"/>
</dbReference>
<organism evidence="3 4">
    <name type="scientific">Planctomyces bekefii</name>
    <dbReference type="NCBI Taxonomy" id="1653850"/>
    <lineage>
        <taxon>Bacteria</taxon>
        <taxon>Pseudomonadati</taxon>
        <taxon>Planctomycetota</taxon>
        <taxon>Planctomycetia</taxon>
        <taxon>Planctomycetales</taxon>
        <taxon>Planctomycetaceae</taxon>
        <taxon>Planctomyces</taxon>
    </lineage>
</organism>
<dbReference type="Proteomes" id="UP000321083">
    <property type="component" value="Unassembled WGS sequence"/>
</dbReference>
<dbReference type="Pfam" id="PF07963">
    <property type="entry name" value="N_methyl"/>
    <property type="match status" value="1"/>
</dbReference>
<dbReference type="NCBIfam" id="TIGR04294">
    <property type="entry name" value="pre_pil_HX9DG"/>
    <property type="match status" value="1"/>
</dbReference>
<feature type="domain" description="DUF1559" evidence="2">
    <location>
        <begin position="37"/>
        <end position="293"/>
    </location>
</feature>
<proteinExistence type="predicted"/>
<evidence type="ECO:0000313" key="3">
    <source>
        <dbReference type="EMBL" id="TWW10096.1"/>
    </source>
</evidence>
<dbReference type="SUPFAM" id="SSF54523">
    <property type="entry name" value="Pili subunits"/>
    <property type="match status" value="1"/>
</dbReference>
<dbReference type="PANTHER" id="PTHR30093:SF2">
    <property type="entry name" value="TYPE II SECRETION SYSTEM PROTEIN H"/>
    <property type="match status" value="1"/>
</dbReference>
<dbReference type="EMBL" id="SRHE01000112">
    <property type="protein sequence ID" value="TWW10096.1"/>
    <property type="molecule type" value="Genomic_DNA"/>
</dbReference>
<dbReference type="InterPro" id="IPR045584">
    <property type="entry name" value="Pilin-like"/>
</dbReference>
<dbReference type="AlphaFoldDB" id="A0A5C6M5U6"/>
<accession>A0A5C6M5U6</accession>